<evidence type="ECO:0000256" key="3">
    <source>
        <dbReference type="ARBA" id="ARBA00006171"/>
    </source>
</evidence>
<dbReference type="Pfam" id="PF00702">
    <property type="entry name" value="Hydrolase"/>
    <property type="match status" value="1"/>
</dbReference>
<organism evidence="5 6">
    <name type="scientific">Rhodovulum bhavnagarense</name>
    <dbReference type="NCBI Taxonomy" id="992286"/>
    <lineage>
        <taxon>Bacteria</taxon>
        <taxon>Pseudomonadati</taxon>
        <taxon>Pseudomonadota</taxon>
        <taxon>Alphaproteobacteria</taxon>
        <taxon>Rhodobacterales</taxon>
        <taxon>Paracoccaceae</taxon>
        <taxon>Rhodovulum</taxon>
    </lineage>
</organism>
<dbReference type="SFLD" id="SFLDG01129">
    <property type="entry name" value="C1.5:_HAD__Beta-PGM__Phosphata"/>
    <property type="match status" value="1"/>
</dbReference>
<comment type="pathway">
    <text evidence="2">Organic acid metabolism; glycolate biosynthesis; glycolate from 2-phosphoglycolate: step 1/1.</text>
</comment>
<sequence length="237" mass="24174">MSGTIARLGAILFDKDGTLFDFHATWGIWASEFLAELAEGDLARRDALGAAIGFDPGAARFDRASPVIAGTPGEIAALMLPHLPGMTPERLLTRMNASAAQAPLCPAVPLRPLMQDLAGRGLALGVATNDAEAPARAHLSAAGILEHFDFVAGCDSGHGAKPGLGQLLAFAGAIGRPPGEIAMVGDSRHDLAAGRAAGMTTIAVLTGPARSGDLSDLADVILADIGHLPSYLDSLAD</sequence>
<proteinExistence type="inferred from homology"/>
<dbReference type="EC" id="3.1.3.18" evidence="4"/>
<dbReference type="PANTHER" id="PTHR43434:SF1">
    <property type="entry name" value="PHOSPHOGLYCOLATE PHOSPHATASE"/>
    <property type="match status" value="1"/>
</dbReference>
<dbReference type="InterPro" id="IPR023198">
    <property type="entry name" value="PGP-like_dom2"/>
</dbReference>
<reference evidence="5 6" key="1">
    <citation type="submission" date="2019-03" db="EMBL/GenBank/DDBJ databases">
        <title>Genomic Encyclopedia of Type Strains, Phase IV (KMG-IV): sequencing the most valuable type-strain genomes for metagenomic binning, comparative biology and taxonomic classification.</title>
        <authorList>
            <person name="Goeker M."/>
        </authorList>
    </citation>
    <scope>NUCLEOTIDE SEQUENCE [LARGE SCALE GENOMIC DNA]</scope>
    <source>
        <strain evidence="5 6">DSM 24766</strain>
    </source>
</reference>
<dbReference type="EMBL" id="SLXU01000007">
    <property type="protein sequence ID" value="TCP60831.1"/>
    <property type="molecule type" value="Genomic_DNA"/>
</dbReference>
<dbReference type="OrthoDB" id="9797743at2"/>
<evidence type="ECO:0000256" key="1">
    <source>
        <dbReference type="ARBA" id="ARBA00000830"/>
    </source>
</evidence>
<dbReference type="SFLD" id="SFLDS00003">
    <property type="entry name" value="Haloacid_Dehalogenase"/>
    <property type="match status" value="1"/>
</dbReference>
<dbReference type="Gene3D" id="3.40.50.1000">
    <property type="entry name" value="HAD superfamily/HAD-like"/>
    <property type="match status" value="1"/>
</dbReference>
<name>A0A4R2RM53_9RHOB</name>
<dbReference type="SUPFAM" id="SSF56784">
    <property type="entry name" value="HAD-like"/>
    <property type="match status" value="1"/>
</dbReference>
<dbReference type="Proteomes" id="UP000295050">
    <property type="component" value="Unassembled WGS sequence"/>
</dbReference>
<dbReference type="AlphaFoldDB" id="A0A4R2RM53"/>
<evidence type="ECO:0000313" key="6">
    <source>
        <dbReference type="Proteomes" id="UP000295050"/>
    </source>
</evidence>
<dbReference type="CDD" id="cd01427">
    <property type="entry name" value="HAD_like"/>
    <property type="match status" value="1"/>
</dbReference>
<accession>A0A4R2RM53</accession>
<keyword evidence="6" id="KW-1185">Reference proteome</keyword>
<evidence type="ECO:0000256" key="2">
    <source>
        <dbReference type="ARBA" id="ARBA00004818"/>
    </source>
</evidence>
<comment type="caution">
    <text evidence="5">The sequence shown here is derived from an EMBL/GenBank/DDBJ whole genome shotgun (WGS) entry which is preliminary data.</text>
</comment>
<evidence type="ECO:0000256" key="4">
    <source>
        <dbReference type="ARBA" id="ARBA00013078"/>
    </source>
</evidence>
<protein>
    <recommendedName>
        <fullName evidence="4">phosphoglycolate phosphatase</fullName>
        <ecNumber evidence="4">3.1.3.18</ecNumber>
    </recommendedName>
</protein>
<dbReference type="Gene3D" id="1.10.150.240">
    <property type="entry name" value="Putative phosphatase, domain 2"/>
    <property type="match status" value="1"/>
</dbReference>
<dbReference type="GO" id="GO:0006281">
    <property type="term" value="P:DNA repair"/>
    <property type="evidence" value="ECO:0007669"/>
    <property type="project" value="TreeGrafter"/>
</dbReference>
<dbReference type="InterPro" id="IPR036412">
    <property type="entry name" value="HAD-like_sf"/>
</dbReference>
<gene>
    <name evidence="5" type="ORF">EV663_1075</name>
</gene>
<dbReference type="PANTHER" id="PTHR43434">
    <property type="entry name" value="PHOSPHOGLYCOLATE PHOSPHATASE"/>
    <property type="match status" value="1"/>
</dbReference>
<comment type="catalytic activity">
    <reaction evidence="1">
        <text>2-phosphoglycolate + H2O = glycolate + phosphate</text>
        <dbReference type="Rhea" id="RHEA:14369"/>
        <dbReference type="ChEBI" id="CHEBI:15377"/>
        <dbReference type="ChEBI" id="CHEBI:29805"/>
        <dbReference type="ChEBI" id="CHEBI:43474"/>
        <dbReference type="ChEBI" id="CHEBI:58033"/>
        <dbReference type="EC" id="3.1.3.18"/>
    </reaction>
</comment>
<evidence type="ECO:0000313" key="5">
    <source>
        <dbReference type="EMBL" id="TCP60831.1"/>
    </source>
</evidence>
<dbReference type="GO" id="GO:0005829">
    <property type="term" value="C:cytosol"/>
    <property type="evidence" value="ECO:0007669"/>
    <property type="project" value="TreeGrafter"/>
</dbReference>
<dbReference type="RefSeq" id="WP_132951395.1">
    <property type="nucleotide sequence ID" value="NZ_SLXU01000007.1"/>
</dbReference>
<dbReference type="InterPro" id="IPR023214">
    <property type="entry name" value="HAD_sf"/>
</dbReference>
<dbReference type="GO" id="GO:0008967">
    <property type="term" value="F:phosphoglycolate phosphatase activity"/>
    <property type="evidence" value="ECO:0007669"/>
    <property type="project" value="UniProtKB-EC"/>
</dbReference>
<dbReference type="InterPro" id="IPR050155">
    <property type="entry name" value="HAD-like_hydrolase_sf"/>
</dbReference>
<comment type="similarity">
    <text evidence="3">Belongs to the HAD-like hydrolase superfamily. CbbY/CbbZ/Gph/YieH family.</text>
</comment>